<organism evidence="1">
    <name type="scientific">viral metagenome</name>
    <dbReference type="NCBI Taxonomy" id="1070528"/>
    <lineage>
        <taxon>unclassified sequences</taxon>
        <taxon>metagenomes</taxon>
        <taxon>organismal metagenomes</taxon>
    </lineage>
</organism>
<accession>A0A6C0AGZ8</accession>
<dbReference type="EMBL" id="MN740625">
    <property type="protein sequence ID" value="QHS79048.1"/>
    <property type="molecule type" value="Genomic_DNA"/>
</dbReference>
<name>A0A6C0AGZ8_9ZZZZ</name>
<evidence type="ECO:0000313" key="1">
    <source>
        <dbReference type="EMBL" id="QHS79048.1"/>
    </source>
</evidence>
<dbReference type="AlphaFoldDB" id="A0A6C0AGZ8"/>
<reference evidence="1" key="1">
    <citation type="journal article" date="2020" name="Nature">
        <title>Giant virus diversity and host interactions through global metagenomics.</title>
        <authorList>
            <person name="Schulz F."/>
            <person name="Roux S."/>
            <person name="Paez-Espino D."/>
            <person name="Jungbluth S."/>
            <person name="Walsh D.A."/>
            <person name="Denef V.J."/>
            <person name="McMahon K.D."/>
            <person name="Konstantinidis K.T."/>
            <person name="Eloe-Fadrosh E.A."/>
            <person name="Kyrpides N.C."/>
            <person name="Woyke T."/>
        </authorList>
    </citation>
    <scope>NUCLEOTIDE SEQUENCE</scope>
    <source>
        <strain evidence="1">GVMAG-S-1035118-87</strain>
    </source>
</reference>
<protein>
    <submittedName>
        <fullName evidence="1">Uncharacterized protein</fullName>
    </submittedName>
</protein>
<sequence>MSFKTYPHLKFPKGSNLARVKAAFDYACACNVVESISEDGTLVIDQGNLAHSHLWEGLFRELTNRGVVWVSLRHEDEDEFNENGCFLYSLTPQEGHFEVRYADPRLKMVWNRNTQIHEWV</sequence>
<proteinExistence type="predicted"/>